<dbReference type="EMBL" id="AP018933">
    <property type="protein sequence ID" value="BBG29375.1"/>
    <property type="molecule type" value="Genomic_DNA"/>
</dbReference>
<dbReference type="Proteomes" id="UP000267342">
    <property type="component" value="Chromosome"/>
</dbReference>
<feature type="domain" description="Nitroreductase" evidence="9">
    <location>
        <begin position="8"/>
        <end position="163"/>
    </location>
</feature>
<keyword evidence="2 7" id="KW-0285">Flavoprotein</keyword>
<evidence type="ECO:0000259" key="9">
    <source>
        <dbReference type="Pfam" id="PF00881"/>
    </source>
</evidence>
<keyword evidence="4 7" id="KW-0521">NADP</keyword>
<comment type="similarity">
    <text evidence="1 7">Belongs to the nitroreductase family.</text>
</comment>
<evidence type="ECO:0000256" key="4">
    <source>
        <dbReference type="ARBA" id="ARBA00022857"/>
    </source>
</evidence>
<comment type="cofactor">
    <cofactor evidence="8">
        <name>FMN</name>
        <dbReference type="ChEBI" id="CHEBI:58210"/>
    </cofactor>
    <text evidence="8">Binds 1 FMN per subunit.</text>
</comment>
<dbReference type="InterPro" id="IPR029479">
    <property type="entry name" value="Nitroreductase"/>
</dbReference>
<keyword evidence="5 7" id="KW-0560">Oxidoreductase</keyword>
<dbReference type="InterPro" id="IPR026021">
    <property type="entry name" value="YdjA-like"/>
</dbReference>
<proteinExistence type="inferred from homology"/>
<dbReference type="InterPro" id="IPR052530">
    <property type="entry name" value="NAD(P)H_nitroreductase"/>
</dbReference>
<evidence type="ECO:0000256" key="7">
    <source>
        <dbReference type="PIRNR" id="PIRNR000232"/>
    </source>
</evidence>
<keyword evidence="6 7" id="KW-0520">NAD</keyword>
<evidence type="ECO:0000313" key="11">
    <source>
        <dbReference type="Proteomes" id="UP000267342"/>
    </source>
</evidence>
<dbReference type="KEGG" id="zpl:ZBT109_0594"/>
<name>A0A348HCM3_9GAMM</name>
<dbReference type="PANTHER" id="PTHR43821">
    <property type="entry name" value="NAD(P)H NITROREDUCTASE YDJA-RELATED"/>
    <property type="match status" value="1"/>
</dbReference>
<evidence type="ECO:0000256" key="1">
    <source>
        <dbReference type="ARBA" id="ARBA00007118"/>
    </source>
</evidence>
<reference evidence="10 11" key="1">
    <citation type="submission" date="2018-09" db="EMBL/GenBank/DDBJ databases">
        <title>Zymobacter palmae IAM14233 (=T109) whole genome analysis.</title>
        <authorList>
            <person name="Yanase H."/>
        </authorList>
    </citation>
    <scope>NUCLEOTIDE SEQUENCE [LARGE SCALE GENOMIC DNA]</scope>
    <source>
        <strain evidence="10 11">IAM14233</strain>
    </source>
</reference>
<dbReference type="RefSeq" id="WP_027705547.1">
    <property type="nucleotide sequence ID" value="NZ_AP018933.1"/>
</dbReference>
<dbReference type="PANTHER" id="PTHR43821:SF1">
    <property type="entry name" value="NAD(P)H NITROREDUCTASE YDJA-RELATED"/>
    <property type="match status" value="1"/>
</dbReference>
<feature type="binding site" evidence="8">
    <location>
        <position position="35"/>
    </location>
    <ligand>
        <name>FMN</name>
        <dbReference type="ChEBI" id="CHEBI:58210"/>
        <note>ligand shared between dimeric partners</note>
    </ligand>
</feature>
<evidence type="ECO:0000256" key="2">
    <source>
        <dbReference type="ARBA" id="ARBA00022630"/>
    </source>
</evidence>
<sequence>MQADTLLLQRRSCGRLTDPAPSAEQLDLLYRAALRAPDHGALAPFRFVEISGEGRATLGRLMAASLKSRAPGTSNETLAAVSQKPLTAPLIIAVIARVERTERIPRQEQVITAGCAAHAMLYAAYAQDLGAFWRTGDYATDPLVRGAFELKPMDELVGFIYLGTPATEPRPPVALEPADFIEYWS</sequence>
<dbReference type="GO" id="GO:0016491">
    <property type="term" value="F:oxidoreductase activity"/>
    <property type="evidence" value="ECO:0007669"/>
    <property type="project" value="UniProtKB-UniRule"/>
</dbReference>
<organism evidence="10 11">
    <name type="scientific">Zymobacter palmae</name>
    <dbReference type="NCBI Taxonomy" id="33074"/>
    <lineage>
        <taxon>Bacteria</taxon>
        <taxon>Pseudomonadati</taxon>
        <taxon>Pseudomonadota</taxon>
        <taxon>Gammaproteobacteria</taxon>
        <taxon>Oceanospirillales</taxon>
        <taxon>Halomonadaceae</taxon>
        <taxon>Zymobacter group</taxon>
        <taxon>Zymobacter</taxon>
    </lineage>
</organism>
<gene>
    <name evidence="10" type="ORF">ZBT109_0594</name>
</gene>
<evidence type="ECO:0000256" key="8">
    <source>
        <dbReference type="PIRSR" id="PIRSR000232-1"/>
    </source>
</evidence>
<dbReference type="AlphaFoldDB" id="A0A348HCM3"/>
<dbReference type="EC" id="1.-.-.-" evidence="7"/>
<dbReference type="SUPFAM" id="SSF55469">
    <property type="entry name" value="FMN-dependent nitroreductase-like"/>
    <property type="match status" value="1"/>
</dbReference>
<protein>
    <recommendedName>
        <fullName evidence="7">Putative NAD(P)H nitroreductase</fullName>
        <ecNumber evidence="7">1.-.-.-</ecNumber>
    </recommendedName>
</protein>
<evidence type="ECO:0000256" key="5">
    <source>
        <dbReference type="ARBA" id="ARBA00023002"/>
    </source>
</evidence>
<evidence type="ECO:0000256" key="3">
    <source>
        <dbReference type="ARBA" id="ARBA00022643"/>
    </source>
</evidence>
<keyword evidence="3 7" id="KW-0288">FMN</keyword>
<dbReference type="STRING" id="1123510.GCA_000620025_02548"/>
<feature type="binding site" evidence="8">
    <location>
        <position position="39"/>
    </location>
    <ligand>
        <name>FMN</name>
        <dbReference type="ChEBI" id="CHEBI:58210"/>
        <note>ligand shared between dimeric partners</note>
    </ligand>
</feature>
<dbReference type="Gene3D" id="3.40.109.10">
    <property type="entry name" value="NADH Oxidase"/>
    <property type="match status" value="1"/>
</dbReference>
<evidence type="ECO:0000256" key="6">
    <source>
        <dbReference type="ARBA" id="ARBA00023027"/>
    </source>
</evidence>
<feature type="binding site" description="in other chain" evidence="8">
    <location>
        <begin position="10"/>
        <end position="12"/>
    </location>
    <ligand>
        <name>FMN</name>
        <dbReference type="ChEBI" id="CHEBI:58210"/>
        <note>ligand shared between dimeric partners</note>
    </ligand>
</feature>
<feature type="binding site" description="in other chain" evidence="8">
    <location>
        <begin position="133"/>
        <end position="135"/>
    </location>
    <ligand>
        <name>FMN</name>
        <dbReference type="ChEBI" id="CHEBI:58210"/>
        <note>ligand shared between dimeric partners</note>
    </ligand>
</feature>
<keyword evidence="11" id="KW-1185">Reference proteome</keyword>
<dbReference type="OrthoDB" id="9804207at2"/>
<dbReference type="InterPro" id="IPR000415">
    <property type="entry name" value="Nitroreductase-like"/>
</dbReference>
<evidence type="ECO:0000313" key="10">
    <source>
        <dbReference type="EMBL" id="BBG29375.1"/>
    </source>
</evidence>
<accession>A0A348HCM3</accession>
<dbReference type="Pfam" id="PF00881">
    <property type="entry name" value="Nitroreductase"/>
    <property type="match status" value="1"/>
</dbReference>
<dbReference type="PIRSF" id="PIRSF000232">
    <property type="entry name" value="YdjA"/>
    <property type="match status" value="1"/>
</dbReference>
<dbReference type="CDD" id="cd02135">
    <property type="entry name" value="YdjA-like"/>
    <property type="match status" value="1"/>
</dbReference>